<dbReference type="GO" id="GO:0019135">
    <property type="term" value="F:deoxyhypusine monooxygenase activity"/>
    <property type="evidence" value="ECO:0007669"/>
    <property type="project" value="UniProtKB-UniRule"/>
</dbReference>
<dbReference type="EC" id="1.14.99.29" evidence="9"/>
<comment type="similarity">
    <text evidence="9">Belongs to the deoxyhypusine hydroxylase family.</text>
</comment>
<dbReference type="GO" id="GO:0046872">
    <property type="term" value="F:metal ion binding"/>
    <property type="evidence" value="ECO:0007669"/>
    <property type="project" value="UniProtKB-KW"/>
</dbReference>
<keyword evidence="9" id="KW-0963">Cytoplasm</keyword>
<dbReference type="InterPro" id="IPR027517">
    <property type="entry name" value="Deoxyhypusine_hydroxylase"/>
</dbReference>
<dbReference type="InterPro" id="IPR004155">
    <property type="entry name" value="PBS_lyase_HEAT"/>
</dbReference>
<feature type="binding site" evidence="9">
    <location>
        <position position="58"/>
    </location>
    <ligand>
        <name>Fe cation</name>
        <dbReference type="ChEBI" id="CHEBI:24875"/>
        <label>1</label>
    </ligand>
</feature>
<feature type="binding site" evidence="9">
    <location>
        <position position="91"/>
    </location>
    <ligand>
        <name>Fe cation</name>
        <dbReference type="ChEBI" id="CHEBI:24875"/>
        <label>1</label>
    </ligand>
</feature>
<comment type="pathway">
    <text evidence="2 9">Protein modification; eIF5A hypusination.</text>
</comment>
<evidence type="ECO:0000256" key="3">
    <source>
        <dbReference type="ARBA" id="ARBA00022723"/>
    </source>
</evidence>
<keyword evidence="5 9" id="KW-0560">Oxidoreductase</keyword>
<evidence type="ECO:0000313" key="11">
    <source>
        <dbReference type="Proteomes" id="UP000013776"/>
    </source>
</evidence>
<dbReference type="AlphaFoldDB" id="R4XAK9"/>
<evidence type="ECO:0000256" key="4">
    <source>
        <dbReference type="ARBA" id="ARBA00022737"/>
    </source>
</evidence>
<dbReference type="GO" id="GO:0005634">
    <property type="term" value="C:nucleus"/>
    <property type="evidence" value="ECO:0007669"/>
    <property type="project" value="UniProtKB-SubCell"/>
</dbReference>
<keyword evidence="11" id="KW-1185">Reference proteome</keyword>
<dbReference type="STRING" id="1097556.R4XAK9"/>
<keyword evidence="6 9" id="KW-0408">Iron</keyword>
<feature type="binding site" evidence="9">
    <location>
        <position position="251"/>
    </location>
    <ligand>
        <name>Fe cation</name>
        <dbReference type="ChEBI" id="CHEBI:24875"/>
        <label>2</label>
    </ligand>
</feature>
<name>R4XAK9_TAPDE</name>
<reference evidence="10 11" key="1">
    <citation type="journal article" date="2013" name="MBio">
        <title>Genome sequencing of the plant pathogen Taphrina deformans, the causal agent of peach leaf curl.</title>
        <authorList>
            <person name="Cisse O.H."/>
            <person name="Almeida J.M.G.C.F."/>
            <person name="Fonseca A."/>
            <person name="Kumar A.A."/>
            <person name="Salojaervi J."/>
            <person name="Overmyer K."/>
            <person name="Hauser P.M."/>
            <person name="Pagni M."/>
        </authorList>
    </citation>
    <scope>NUCLEOTIDE SEQUENCE [LARGE SCALE GENOMIC DNA]</scope>
    <source>
        <strain evidence="11">PYCC 5710 / ATCC 11124 / CBS 356.35 / IMI 108563 / JCM 9778 / NBRC 8474</strain>
    </source>
</reference>
<sequence>MSGSTKSLGETLIDVKAPLALRFRALFSLKALGGEGDLEAIDAIAAGFRDDSELLKHELAYVLGQTKQEAAIAHLTNVLEDMNQQPMVRHEAAEALGAIGDERSLEILTRYEKEDPLEIVRQTCELAIERINWVKSNAANPEQLQKSLYSSIDPAPPLASSSLDTTEEVTRLQVELNNTKISLFNRYRAMFRLRDIGTESAVDALASGFGDSSALFRHEIAYVFGQMSHIASVPALIKVLEDTQEEGMVRHEAAEALGSIASDEVLPVLAKFAKDSERVVAESCIVANDMAEYEQSQELHYAPAASTAIAV</sequence>
<keyword evidence="8 9" id="KW-0386">Hypusine biosynthesis</keyword>
<dbReference type="PANTHER" id="PTHR12697:SF5">
    <property type="entry name" value="DEOXYHYPUSINE HYDROXYLASE"/>
    <property type="match status" value="1"/>
</dbReference>
<dbReference type="Gene3D" id="1.25.10.10">
    <property type="entry name" value="Leucine-rich Repeat Variant"/>
    <property type="match status" value="2"/>
</dbReference>
<evidence type="ECO:0000256" key="5">
    <source>
        <dbReference type="ARBA" id="ARBA00023002"/>
    </source>
</evidence>
<evidence type="ECO:0000256" key="9">
    <source>
        <dbReference type="HAMAP-Rule" id="MF_03101"/>
    </source>
</evidence>
<feature type="binding site" evidence="9">
    <location>
        <position position="218"/>
    </location>
    <ligand>
        <name>Fe cation</name>
        <dbReference type="ChEBI" id="CHEBI:24875"/>
        <label>2</label>
    </ligand>
</feature>
<dbReference type="Pfam" id="PF13646">
    <property type="entry name" value="HEAT_2"/>
    <property type="match status" value="2"/>
</dbReference>
<evidence type="ECO:0000256" key="1">
    <source>
        <dbReference type="ARBA" id="ARBA00000068"/>
    </source>
</evidence>
<comment type="function">
    <text evidence="9">Catalyzes the hydroxylation of the N(6)-(4-aminobutyl)-L-lysine intermediate to form hypusine, an essential post-translational modification only found in mature eIF-5A factor.</text>
</comment>
<evidence type="ECO:0000256" key="2">
    <source>
        <dbReference type="ARBA" id="ARBA00005041"/>
    </source>
</evidence>
<feature type="binding site" evidence="9">
    <location>
        <position position="252"/>
    </location>
    <ligand>
        <name>Fe cation</name>
        <dbReference type="ChEBI" id="CHEBI:24875"/>
        <label>2</label>
    </ligand>
</feature>
<organism evidence="10 11">
    <name type="scientific">Taphrina deformans (strain PYCC 5710 / ATCC 11124 / CBS 356.35 / IMI 108563 / JCM 9778 / NBRC 8474)</name>
    <name type="common">Peach leaf curl fungus</name>
    <name type="synonym">Lalaria deformans</name>
    <dbReference type="NCBI Taxonomy" id="1097556"/>
    <lineage>
        <taxon>Eukaryota</taxon>
        <taxon>Fungi</taxon>
        <taxon>Dikarya</taxon>
        <taxon>Ascomycota</taxon>
        <taxon>Taphrinomycotina</taxon>
        <taxon>Taphrinomycetes</taxon>
        <taxon>Taphrinales</taxon>
        <taxon>Taphrinaceae</taxon>
        <taxon>Taphrina</taxon>
    </lineage>
</organism>
<proteinExistence type="inferred from homology"/>
<dbReference type="OrthoDB" id="421002at2759"/>
<dbReference type="HAMAP" id="MF_03101">
    <property type="entry name" value="Deoxyhypusine_hydroxylase"/>
    <property type="match status" value="1"/>
</dbReference>
<dbReference type="EMBL" id="CAHR02000107">
    <property type="protein sequence ID" value="CCG82869.1"/>
    <property type="molecule type" value="Genomic_DNA"/>
</dbReference>
<dbReference type="SMART" id="SM00567">
    <property type="entry name" value="EZ_HEAT"/>
    <property type="match status" value="6"/>
</dbReference>
<feature type="binding site" evidence="9">
    <location>
        <position position="57"/>
    </location>
    <ligand>
        <name>Fe cation</name>
        <dbReference type="ChEBI" id="CHEBI:24875"/>
        <label>1</label>
    </ligand>
</feature>
<keyword evidence="3 9" id="KW-0479">Metal-binding</keyword>
<dbReference type="Proteomes" id="UP000013776">
    <property type="component" value="Unassembled WGS sequence"/>
</dbReference>
<evidence type="ECO:0000313" key="10">
    <source>
        <dbReference type="EMBL" id="CCG82869.1"/>
    </source>
</evidence>
<dbReference type="PANTHER" id="PTHR12697">
    <property type="entry name" value="PBS LYASE HEAT-LIKE PROTEIN"/>
    <property type="match status" value="1"/>
</dbReference>
<dbReference type="InterPro" id="IPR016024">
    <property type="entry name" value="ARM-type_fold"/>
</dbReference>
<feature type="binding site" evidence="9">
    <location>
        <position position="90"/>
    </location>
    <ligand>
        <name>Fe cation</name>
        <dbReference type="ChEBI" id="CHEBI:24875"/>
        <label>1</label>
    </ligand>
</feature>
<evidence type="ECO:0000256" key="6">
    <source>
        <dbReference type="ARBA" id="ARBA00023004"/>
    </source>
</evidence>
<dbReference type="VEuPathDB" id="FungiDB:TAPDE_002988"/>
<comment type="subcellular location">
    <subcellularLocation>
        <location evidence="9">Cytoplasm</location>
    </subcellularLocation>
    <subcellularLocation>
        <location evidence="9">Nucleus</location>
    </subcellularLocation>
</comment>
<keyword evidence="4" id="KW-0677">Repeat</keyword>
<evidence type="ECO:0000256" key="8">
    <source>
        <dbReference type="ARBA" id="ARBA00023256"/>
    </source>
</evidence>
<comment type="caution">
    <text evidence="10">The sequence shown here is derived from an EMBL/GenBank/DDBJ whole genome shotgun (WGS) entry which is preliminary data.</text>
</comment>
<gene>
    <name evidence="9" type="primary">LIA1</name>
    <name evidence="10" type="ORF">TAPDE_002988</name>
</gene>
<comment type="cofactor">
    <cofactor evidence="9">
        <name>Fe(2+)</name>
        <dbReference type="ChEBI" id="CHEBI:29033"/>
    </cofactor>
    <text evidence="9">Binds 2 Fe(2+) ions per subunit.</text>
</comment>
<dbReference type="GO" id="GO:0005737">
    <property type="term" value="C:cytoplasm"/>
    <property type="evidence" value="ECO:0007669"/>
    <property type="project" value="UniProtKB-SubCell"/>
</dbReference>
<protein>
    <recommendedName>
        <fullName evidence="9">Deoxyhypusine hydroxylase</fullName>
        <shortName evidence="9">DOHH</shortName>
        <ecNumber evidence="9">1.14.99.29</ecNumber>
    </recommendedName>
    <alternativeName>
        <fullName evidence="9">Deoxyhypusine dioxygenase</fullName>
    </alternativeName>
    <alternativeName>
        <fullName evidence="9">Deoxyhypusine monooxygenase</fullName>
    </alternativeName>
</protein>
<dbReference type="SUPFAM" id="SSF48371">
    <property type="entry name" value="ARM repeat"/>
    <property type="match status" value="1"/>
</dbReference>
<accession>R4XAK9</accession>
<feature type="binding site" evidence="9">
    <location>
        <position position="219"/>
    </location>
    <ligand>
        <name>Fe cation</name>
        <dbReference type="ChEBI" id="CHEBI:24875"/>
        <label>2</label>
    </ligand>
</feature>
<comment type="catalytic activity">
    <reaction evidence="1 9">
        <text>[eIF5A protein]-deoxyhypusine + AH2 + O2 = [eIF5A protein]-hypusine + A + H2O</text>
        <dbReference type="Rhea" id="RHEA:14101"/>
        <dbReference type="Rhea" id="RHEA-COMP:10144"/>
        <dbReference type="Rhea" id="RHEA-COMP:12592"/>
        <dbReference type="ChEBI" id="CHEBI:13193"/>
        <dbReference type="ChEBI" id="CHEBI:15377"/>
        <dbReference type="ChEBI" id="CHEBI:15379"/>
        <dbReference type="ChEBI" id="CHEBI:17499"/>
        <dbReference type="ChEBI" id="CHEBI:82657"/>
        <dbReference type="ChEBI" id="CHEBI:91175"/>
        <dbReference type="EC" id="1.14.99.29"/>
    </reaction>
</comment>
<evidence type="ECO:0000256" key="7">
    <source>
        <dbReference type="ARBA" id="ARBA00023033"/>
    </source>
</evidence>
<dbReference type="InterPro" id="IPR011989">
    <property type="entry name" value="ARM-like"/>
</dbReference>
<keyword evidence="7 9" id="KW-0503">Monooxygenase</keyword>
<dbReference type="FunFam" id="1.25.10.10:FF:000099">
    <property type="entry name" value="Deoxyhypusine hydroxylase"/>
    <property type="match status" value="1"/>
</dbReference>
<dbReference type="UniPathway" id="UPA00354"/>
<dbReference type="eggNOG" id="KOG0567">
    <property type="taxonomic scope" value="Eukaryota"/>
</dbReference>
<keyword evidence="9" id="KW-0539">Nucleus</keyword>